<sequence length="99" mass="10942">MNSLLFLLLSITLVATVIGAPYFGGFGGGFGHHHHHHFFGPGGGFGGHGFGLNILFEEFNDIQWVFSDNPPDISFEVSMWFYEICDYTWKAVGDGKSQV</sequence>
<evidence type="ECO:0000313" key="2">
    <source>
        <dbReference type="Proteomes" id="UP000887575"/>
    </source>
</evidence>
<reference evidence="3" key="1">
    <citation type="submission" date="2024-02" db="UniProtKB">
        <authorList>
            <consortium name="WormBaseParasite"/>
        </authorList>
    </citation>
    <scope>IDENTIFICATION</scope>
</reference>
<dbReference type="AlphaFoldDB" id="A0AAF3J441"/>
<protein>
    <submittedName>
        <fullName evidence="3">Uncharacterized protein</fullName>
    </submittedName>
</protein>
<dbReference type="Proteomes" id="UP000887575">
    <property type="component" value="Unassembled WGS sequence"/>
</dbReference>
<accession>A0AAF3J441</accession>
<organism evidence="2 3">
    <name type="scientific">Mesorhabditis belari</name>
    <dbReference type="NCBI Taxonomy" id="2138241"/>
    <lineage>
        <taxon>Eukaryota</taxon>
        <taxon>Metazoa</taxon>
        <taxon>Ecdysozoa</taxon>
        <taxon>Nematoda</taxon>
        <taxon>Chromadorea</taxon>
        <taxon>Rhabditida</taxon>
        <taxon>Rhabditina</taxon>
        <taxon>Rhabditomorpha</taxon>
        <taxon>Rhabditoidea</taxon>
        <taxon>Rhabditidae</taxon>
        <taxon>Mesorhabditinae</taxon>
        <taxon>Mesorhabditis</taxon>
    </lineage>
</organism>
<name>A0AAF3J441_9BILA</name>
<evidence type="ECO:0000313" key="3">
    <source>
        <dbReference type="WBParaSite" id="MBELARI_LOCUS14965"/>
    </source>
</evidence>
<feature type="signal peptide" evidence="1">
    <location>
        <begin position="1"/>
        <end position="19"/>
    </location>
</feature>
<keyword evidence="1" id="KW-0732">Signal</keyword>
<feature type="chain" id="PRO_5041988604" evidence="1">
    <location>
        <begin position="20"/>
        <end position="99"/>
    </location>
</feature>
<evidence type="ECO:0000256" key="1">
    <source>
        <dbReference type="SAM" id="SignalP"/>
    </source>
</evidence>
<keyword evidence="2" id="KW-1185">Reference proteome</keyword>
<proteinExistence type="predicted"/>
<dbReference type="WBParaSite" id="MBELARI_LOCUS14965">
    <property type="protein sequence ID" value="MBELARI_LOCUS14965"/>
    <property type="gene ID" value="MBELARI_LOCUS14965"/>
</dbReference>